<dbReference type="Proteomes" id="UP000267164">
    <property type="component" value="Chromosome"/>
</dbReference>
<protein>
    <submittedName>
        <fullName evidence="1">Uncharacterized protein</fullName>
    </submittedName>
</protein>
<evidence type="ECO:0000313" key="2">
    <source>
        <dbReference type="Proteomes" id="UP000267164"/>
    </source>
</evidence>
<reference evidence="1 2" key="1">
    <citation type="submission" date="2018-09" db="EMBL/GenBank/DDBJ databases">
        <title>Nocardia yunnanensis sp. nov., an actinomycete isolated from a soil sample.</title>
        <authorList>
            <person name="Zhang J."/>
        </authorList>
    </citation>
    <scope>NUCLEOTIDE SEQUENCE [LARGE SCALE GENOMIC DNA]</scope>
    <source>
        <strain evidence="1 2">CFHS0054</strain>
    </source>
</reference>
<dbReference type="AlphaFoldDB" id="A0A386ZF10"/>
<evidence type="ECO:0000313" key="1">
    <source>
        <dbReference type="EMBL" id="AYF76090.1"/>
    </source>
</evidence>
<proteinExistence type="predicted"/>
<dbReference type="KEGG" id="nyu:D7D52_22135"/>
<dbReference type="OrthoDB" id="9977953at2"/>
<sequence>MSESNRVLRLVNQAMTAVITGNDTALDKLMSSLDDQDLEALIAHMTKGFDVQVRFVSPGTSTEERS</sequence>
<gene>
    <name evidence="1" type="ORF">D7D52_22135</name>
</gene>
<dbReference type="RefSeq" id="WP_120739256.1">
    <property type="nucleotide sequence ID" value="NZ_CP032568.1"/>
</dbReference>
<name>A0A386ZF10_9NOCA</name>
<dbReference type="EMBL" id="CP032568">
    <property type="protein sequence ID" value="AYF76090.1"/>
    <property type="molecule type" value="Genomic_DNA"/>
</dbReference>
<accession>A0A386ZF10</accession>
<organism evidence="1 2">
    <name type="scientific">Nocardia yunnanensis</name>
    <dbReference type="NCBI Taxonomy" id="2382165"/>
    <lineage>
        <taxon>Bacteria</taxon>
        <taxon>Bacillati</taxon>
        <taxon>Actinomycetota</taxon>
        <taxon>Actinomycetes</taxon>
        <taxon>Mycobacteriales</taxon>
        <taxon>Nocardiaceae</taxon>
        <taxon>Nocardia</taxon>
    </lineage>
</organism>
<keyword evidence="2" id="KW-1185">Reference proteome</keyword>